<proteinExistence type="inferred from homology"/>
<dbReference type="EC" id="3.1.1.-" evidence="5"/>
<dbReference type="Gene3D" id="3.40.50.1820">
    <property type="entry name" value="alpha/beta hydrolase"/>
    <property type="match status" value="1"/>
</dbReference>
<evidence type="ECO:0000256" key="2">
    <source>
        <dbReference type="ARBA" id="ARBA00022801"/>
    </source>
</evidence>
<dbReference type="GO" id="GO:0005737">
    <property type="term" value="C:cytoplasm"/>
    <property type="evidence" value="ECO:0007669"/>
    <property type="project" value="UniProtKB-ARBA"/>
</dbReference>
<keyword evidence="4 5" id="KW-0443">Lipid metabolism</keyword>
<protein>
    <recommendedName>
        <fullName evidence="5">Phospholipase A1</fullName>
        <ecNumber evidence="5">3.1.1.-</ecNumber>
    </recommendedName>
</protein>
<dbReference type="OrthoDB" id="438440at2759"/>
<comment type="similarity">
    <text evidence="1 5">Belongs to the AB hydrolase superfamily. Lipase family.</text>
</comment>
<dbReference type="SUPFAM" id="SSF53474">
    <property type="entry name" value="alpha/beta-Hydrolases"/>
    <property type="match status" value="1"/>
</dbReference>
<dbReference type="EMBL" id="KZ305108">
    <property type="protein sequence ID" value="PIA26565.1"/>
    <property type="molecule type" value="Genomic_DNA"/>
</dbReference>
<evidence type="ECO:0000313" key="7">
    <source>
        <dbReference type="EMBL" id="PIA26565.1"/>
    </source>
</evidence>
<dbReference type="PANTHER" id="PTHR31828:SF49">
    <property type="entry name" value="PHOSPHOLIPASE A1"/>
    <property type="match status" value="1"/>
</dbReference>
<dbReference type="InterPro" id="IPR033556">
    <property type="entry name" value="PLA"/>
</dbReference>
<feature type="domain" description="Fungal lipase-type" evidence="6">
    <location>
        <begin position="137"/>
        <end position="313"/>
    </location>
</feature>
<dbReference type="CDD" id="cd00519">
    <property type="entry name" value="Lipase_3"/>
    <property type="match status" value="1"/>
</dbReference>
<dbReference type="AlphaFoldDB" id="A0A2G5C5K7"/>
<evidence type="ECO:0000256" key="1">
    <source>
        <dbReference type="ARBA" id="ARBA00010701"/>
    </source>
</evidence>
<evidence type="ECO:0000259" key="6">
    <source>
        <dbReference type="Pfam" id="PF01764"/>
    </source>
</evidence>
<gene>
    <name evidence="7" type="ORF">AQUCO_09100029v1</name>
</gene>
<dbReference type="InterPro" id="IPR029058">
    <property type="entry name" value="AB_hydrolase_fold"/>
</dbReference>
<keyword evidence="3 5" id="KW-0442">Lipid degradation</keyword>
<dbReference type="STRING" id="218851.A0A2G5C5K7"/>
<dbReference type="GO" id="GO:0016042">
    <property type="term" value="P:lipid catabolic process"/>
    <property type="evidence" value="ECO:0007669"/>
    <property type="project" value="UniProtKB-UniRule"/>
</dbReference>
<dbReference type="InterPro" id="IPR002921">
    <property type="entry name" value="Fungal_lipase-type"/>
</dbReference>
<dbReference type="Proteomes" id="UP000230069">
    <property type="component" value="Unassembled WGS sequence"/>
</dbReference>
<dbReference type="FunFam" id="3.40.50.1820:FF:000065">
    <property type="entry name" value="Phospholipase A1-II 3"/>
    <property type="match status" value="1"/>
</dbReference>
<keyword evidence="2 5" id="KW-0378">Hydrolase</keyword>
<accession>A0A2G5C5K7</accession>
<dbReference type="PANTHER" id="PTHR31828">
    <property type="entry name" value="PHOSPHOLIPASE A1-IIGAMMA"/>
    <property type="match status" value="1"/>
</dbReference>
<sequence>MSQSIAKRWRELSGSNHWNGLLNPLDNDMRQYLLHYGDLVEASYAAFIREKTSQFAGGSRFGMNDLFAGVGMNDPNHPLMKYKVTKYLYATSSGQMPASFMMQSMASNSAYKESNWFGYVAVANDQGKQMLGRRDIVVVWRGTITPLEWTDDFMAGTTSAKQILKTNQNPMVHQGFYSIYMSTDPQSQYNKISARDQALQEVHRLVEQYKNDEMSITVCGHSLGAAVATLNAADIYANGIAGPKPNWFNKPITVTAFPFASPRVGDDQWKQALDQMGVATNSQLERFHAPGKGGGVRVLRIVNRPDVVPQTPPPIGFTHVGQVFNIDTTGSPYMMAPFSVAGAHDMEAYLHGIAGMQGQQGGGIAETSSVIRSNGGFDLAGRRDFSLVNKYLDALKPEYLIPDRWWCSENKGMVQQSDGTYKLQDGNWILDEEHQTNDDQAES</sequence>
<dbReference type="GO" id="GO:0008970">
    <property type="term" value="F:phospholipase A1 activity"/>
    <property type="evidence" value="ECO:0007669"/>
    <property type="project" value="UniProtKB-UniRule"/>
</dbReference>
<name>A0A2G5C5K7_AQUCA</name>
<dbReference type="InParanoid" id="A0A2G5C5K7"/>
<dbReference type="Pfam" id="PF01764">
    <property type="entry name" value="Lipase_3"/>
    <property type="match status" value="1"/>
</dbReference>
<reference evidence="7 8" key="1">
    <citation type="submission" date="2017-09" db="EMBL/GenBank/DDBJ databases">
        <title>WGS assembly of Aquilegia coerulea Goldsmith.</title>
        <authorList>
            <person name="Hodges S."/>
            <person name="Kramer E."/>
            <person name="Nordborg M."/>
            <person name="Tomkins J."/>
            <person name="Borevitz J."/>
            <person name="Derieg N."/>
            <person name="Yan J."/>
            <person name="Mihaltcheva S."/>
            <person name="Hayes R.D."/>
            <person name="Rokhsar D."/>
        </authorList>
    </citation>
    <scope>NUCLEOTIDE SEQUENCE [LARGE SCALE GENOMIC DNA]</scope>
    <source>
        <strain evidence="8">cv. Goldsmith</strain>
    </source>
</reference>
<evidence type="ECO:0000256" key="3">
    <source>
        <dbReference type="ARBA" id="ARBA00022963"/>
    </source>
</evidence>
<evidence type="ECO:0000256" key="5">
    <source>
        <dbReference type="RuleBase" id="RU367093"/>
    </source>
</evidence>
<keyword evidence="8" id="KW-1185">Reference proteome</keyword>
<evidence type="ECO:0000313" key="8">
    <source>
        <dbReference type="Proteomes" id="UP000230069"/>
    </source>
</evidence>
<comment type="function">
    <text evidence="5">Acylhydrolase that catalyzes the hydrolysis of phospholipids at the sn-1 position.</text>
</comment>
<evidence type="ECO:0000256" key="4">
    <source>
        <dbReference type="ARBA" id="ARBA00023098"/>
    </source>
</evidence>
<organism evidence="7 8">
    <name type="scientific">Aquilegia coerulea</name>
    <name type="common">Rocky mountain columbine</name>
    <dbReference type="NCBI Taxonomy" id="218851"/>
    <lineage>
        <taxon>Eukaryota</taxon>
        <taxon>Viridiplantae</taxon>
        <taxon>Streptophyta</taxon>
        <taxon>Embryophyta</taxon>
        <taxon>Tracheophyta</taxon>
        <taxon>Spermatophyta</taxon>
        <taxon>Magnoliopsida</taxon>
        <taxon>Ranunculales</taxon>
        <taxon>Ranunculaceae</taxon>
        <taxon>Thalictroideae</taxon>
        <taxon>Aquilegia</taxon>
    </lineage>
</organism>